<comment type="caution">
    <text evidence="2">The sequence shown here is derived from an EMBL/GenBank/DDBJ whole genome shotgun (WGS) entry which is preliminary data.</text>
</comment>
<reference evidence="2 3" key="1">
    <citation type="journal article" date="2024" name="Science">
        <title>Giant polyketide synthase enzymes in the biosynthesis of giant marine polyether toxins.</title>
        <authorList>
            <person name="Fallon T.R."/>
            <person name="Shende V.V."/>
            <person name="Wierzbicki I.H."/>
            <person name="Pendleton A.L."/>
            <person name="Watervoot N.F."/>
            <person name="Auber R.P."/>
            <person name="Gonzalez D.J."/>
            <person name="Wisecaver J.H."/>
            <person name="Moore B.S."/>
        </authorList>
    </citation>
    <scope>NUCLEOTIDE SEQUENCE [LARGE SCALE GENOMIC DNA]</scope>
    <source>
        <strain evidence="2 3">12B1</strain>
    </source>
</reference>
<proteinExistence type="predicted"/>
<dbReference type="PANTHER" id="PTHR20883:SF49">
    <property type="entry name" value="PHYTANOYL-COA DIOXYGENASE"/>
    <property type="match status" value="1"/>
</dbReference>
<protein>
    <recommendedName>
        <fullName evidence="4">Phytanoyl-CoA dioxygenase</fullName>
    </recommendedName>
</protein>
<dbReference type="Pfam" id="PF05721">
    <property type="entry name" value="PhyH"/>
    <property type="match status" value="1"/>
</dbReference>
<dbReference type="Gene3D" id="2.60.120.620">
    <property type="entry name" value="q2cbj1_9rhob like domain"/>
    <property type="match status" value="1"/>
</dbReference>
<dbReference type="PANTHER" id="PTHR20883">
    <property type="entry name" value="PHYTANOYL-COA DIOXYGENASE DOMAIN CONTAINING 1"/>
    <property type="match status" value="1"/>
</dbReference>
<evidence type="ECO:0000313" key="3">
    <source>
        <dbReference type="Proteomes" id="UP001515480"/>
    </source>
</evidence>
<dbReference type="EMBL" id="JBGBPQ010000015">
    <property type="protein sequence ID" value="KAL1510773.1"/>
    <property type="molecule type" value="Genomic_DNA"/>
</dbReference>
<gene>
    <name evidence="2" type="ORF">AB1Y20_007059</name>
</gene>
<dbReference type="Proteomes" id="UP001515480">
    <property type="component" value="Unassembled WGS sequence"/>
</dbReference>
<sequence>MADPSPLAKVASAADDAGLFFEDFCNWTRVPEYQQLIFESPIPQAAAQLMQSRVVRLYHDHLLVKEPRTQQPTPWHQDQPYYNISGRQNVSFWIPVDPVPVESTLKFVSGSHSGAWYLPRTFLDEQAKWFPEGSLANVPKVDEGSEEILAWDLEPGDAVAFHMLTLHSSEGSTHRRRAFSVRLVGDDVRHAPRPWVTSPEFEGLASELSAGVELDHPLFPIVYPKEPTS</sequence>
<accession>A0AB34J258</accession>
<comment type="cofactor">
    <cofactor evidence="1">
        <name>Fe cation</name>
        <dbReference type="ChEBI" id="CHEBI:24875"/>
    </cofactor>
</comment>
<dbReference type="InterPro" id="IPR008775">
    <property type="entry name" value="Phytyl_CoA_dOase-like"/>
</dbReference>
<name>A0AB34J258_PRYPA</name>
<keyword evidence="3" id="KW-1185">Reference proteome</keyword>
<evidence type="ECO:0000313" key="2">
    <source>
        <dbReference type="EMBL" id="KAL1510773.1"/>
    </source>
</evidence>
<organism evidence="2 3">
    <name type="scientific">Prymnesium parvum</name>
    <name type="common">Toxic golden alga</name>
    <dbReference type="NCBI Taxonomy" id="97485"/>
    <lineage>
        <taxon>Eukaryota</taxon>
        <taxon>Haptista</taxon>
        <taxon>Haptophyta</taxon>
        <taxon>Prymnesiophyceae</taxon>
        <taxon>Prymnesiales</taxon>
        <taxon>Prymnesiaceae</taxon>
        <taxon>Prymnesium</taxon>
    </lineage>
</organism>
<dbReference type="SUPFAM" id="SSF51197">
    <property type="entry name" value="Clavaminate synthase-like"/>
    <property type="match status" value="1"/>
</dbReference>
<evidence type="ECO:0008006" key="4">
    <source>
        <dbReference type="Google" id="ProtNLM"/>
    </source>
</evidence>
<evidence type="ECO:0000256" key="1">
    <source>
        <dbReference type="ARBA" id="ARBA00001962"/>
    </source>
</evidence>
<dbReference type="AlphaFoldDB" id="A0AB34J258"/>